<evidence type="ECO:0000256" key="10">
    <source>
        <dbReference type="ARBA" id="ARBA00023012"/>
    </source>
</evidence>
<evidence type="ECO:0000256" key="7">
    <source>
        <dbReference type="ARBA" id="ARBA00022777"/>
    </source>
</evidence>
<proteinExistence type="predicted"/>
<comment type="caution">
    <text evidence="14">The sequence shown here is derived from an EMBL/GenBank/DDBJ whole genome shotgun (WGS) entry which is preliminary data.</text>
</comment>
<dbReference type="Gene3D" id="3.30.565.10">
    <property type="entry name" value="Histidine kinase-like ATPase, C-terminal domain"/>
    <property type="match status" value="1"/>
</dbReference>
<evidence type="ECO:0000256" key="2">
    <source>
        <dbReference type="ARBA" id="ARBA00022475"/>
    </source>
</evidence>
<feature type="domain" description="HAMP" evidence="13">
    <location>
        <begin position="328"/>
        <end position="381"/>
    </location>
</feature>
<dbReference type="InterPro" id="IPR036890">
    <property type="entry name" value="HATPase_C_sf"/>
</dbReference>
<dbReference type="EC" id="2.7.13.3" evidence="14"/>
<keyword evidence="6" id="KW-0547">Nucleotide-binding</keyword>
<dbReference type="InterPro" id="IPR003594">
    <property type="entry name" value="HATPase_dom"/>
</dbReference>
<keyword evidence="10" id="KW-0902">Two-component regulatory system</keyword>
<evidence type="ECO:0000256" key="5">
    <source>
        <dbReference type="ARBA" id="ARBA00022692"/>
    </source>
</evidence>
<evidence type="ECO:0000256" key="4">
    <source>
        <dbReference type="ARBA" id="ARBA00022679"/>
    </source>
</evidence>
<dbReference type="SUPFAM" id="SSF158472">
    <property type="entry name" value="HAMP domain-like"/>
    <property type="match status" value="1"/>
</dbReference>
<dbReference type="SMART" id="SM00304">
    <property type="entry name" value="HAMP"/>
    <property type="match status" value="1"/>
</dbReference>
<dbReference type="Gene3D" id="6.10.340.10">
    <property type="match status" value="1"/>
</dbReference>
<dbReference type="Pfam" id="PF02518">
    <property type="entry name" value="HATPase_c"/>
    <property type="match status" value="1"/>
</dbReference>
<evidence type="ECO:0000256" key="8">
    <source>
        <dbReference type="ARBA" id="ARBA00022840"/>
    </source>
</evidence>
<dbReference type="PANTHER" id="PTHR34220">
    <property type="entry name" value="SENSOR HISTIDINE KINASE YPDA"/>
    <property type="match status" value="1"/>
</dbReference>
<dbReference type="PROSITE" id="PS50885">
    <property type="entry name" value="HAMP"/>
    <property type="match status" value="1"/>
</dbReference>
<dbReference type="Pfam" id="PF00672">
    <property type="entry name" value="HAMP"/>
    <property type="match status" value="1"/>
</dbReference>
<evidence type="ECO:0000256" key="9">
    <source>
        <dbReference type="ARBA" id="ARBA00022989"/>
    </source>
</evidence>
<dbReference type="GO" id="GO:0005886">
    <property type="term" value="C:plasma membrane"/>
    <property type="evidence" value="ECO:0007669"/>
    <property type="project" value="UniProtKB-SubCell"/>
</dbReference>
<evidence type="ECO:0000259" key="13">
    <source>
        <dbReference type="PROSITE" id="PS50885"/>
    </source>
</evidence>
<feature type="transmembrane region" description="Helical" evidence="12">
    <location>
        <begin position="308"/>
        <end position="327"/>
    </location>
</feature>
<gene>
    <name evidence="14" type="ORF">F4694_000171</name>
</gene>
<organism evidence="14 15">
    <name type="scientific">Neobacillus niacini</name>
    <dbReference type="NCBI Taxonomy" id="86668"/>
    <lineage>
        <taxon>Bacteria</taxon>
        <taxon>Bacillati</taxon>
        <taxon>Bacillota</taxon>
        <taxon>Bacilli</taxon>
        <taxon>Bacillales</taxon>
        <taxon>Bacillaceae</taxon>
        <taxon>Neobacillus</taxon>
    </lineage>
</organism>
<dbReference type="InterPro" id="IPR010559">
    <property type="entry name" value="Sig_transdc_His_kin_internal"/>
</dbReference>
<evidence type="ECO:0000313" key="14">
    <source>
        <dbReference type="EMBL" id="NYE03452.1"/>
    </source>
</evidence>
<dbReference type="AlphaFoldDB" id="A0A852T445"/>
<keyword evidence="7 14" id="KW-0418">Kinase</keyword>
<reference evidence="15" key="1">
    <citation type="submission" date="2020-07" db="EMBL/GenBank/DDBJ databases">
        <authorList>
            <person name="Partida-Martinez L."/>
            <person name="Huntemann M."/>
            <person name="Clum A."/>
            <person name="Wang J."/>
            <person name="Palaniappan K."/>
            <person name="Ritter S."/>
            <person name="Chen I.-M."/>
            <person name="Stamatis D."/>
            <person name="Reddy T."/>
            <person name="O'Malley R."/>
            <person name="Daum C."/>
            <person name="Shapiro N."/>
            <person name="Ivanova N."/>
            <person name="Kyrpides N."/>
            <person name="Woyke T."/>
        </authorList>
    </citation>
    <scope>NUCLEOTIDE SEQUENCE [LARGE SCALE GENOMIC DNA]</scope>
    <source>
        <strain evidence="15">AT2.8</strain>
    </source>
</reference>
<dbReference type="InterPro" id="IPR003660">
    <property type="entry name" value="HAMP_dom"/>
</dbReference>
<evidence type="ECO:0000256" key="1">
    <source>
        <dbReference type="ARBA" id="ARBA00004651"/>
    </source>
</evidence>
<dbReference type="SUPFAM" id="SSF55874">
    <property type="entry name" value="ATPase domain of HSP90 chaperone/DNA topoisomerase II/histidine kinase"/>
    <property type="match status" value="1"/>
</dbReference>
<evidence type="ECO:0000313" key="15">
    <source>
        <dbReference type="Proteomes" id="UP000548423"/>
    </source>
</evidence>
<evidence type="ECO:0000256" key="11">
    <source>
        <dbReference type="ARBA" id="ARBA00023136"/>
    </source>
</evidence>
<accession>A0A852T445</accession>
<dbReference type="Proteomes" id="UP000548423">
    <property type="component" value="Unassembled WGS sequence"/>
</dbReference>
<evidence type="ECO:0000256" key="6">
    <source>
        <dbReference type="ARBA" id="ARBA00022741"/>
    </source>
</evidence>
<sequence>MDIRRKGRFTQNIFNKLFLTSSLTIIATVIILIVTITNYYSDIIIQKEININTRTMERVEDYLSAKDTDIDRAKRDLYVNGDMIDDISFALNNGYEEYLKYRLDKFSESQSFVPSNIDTYLNAYFGQDPDINAVGIRSFENPSIEYLHIYHNLKWNKSVVNSSSSLESSLLSRGIPNLSGDGLPKGRKLTNTITKKMIINNPFLLEKIGEITIFYSTDRLDKIVKKHDESPASFFLIDGEGSVVYSCNNGDVPLELIDQIKPETNEIKMDWQDRGFYINTIANKGDYTYVSVIPDKGWQKLTIIRGTMWIAIIFFIIISILITYSFTRNYSRRIHNIVSIIRQVEKGNLGARIPKSKHEDELSKIAVNINSMLDELNNYIEQFYLLTLKQQEAELKALQAQIDPHFLFNTLEAIRMVAVVEGSKTSSKMIFHLSKLFRYSLESINTVPLYTEIEYVNQYLKLMQFKYPNKLQVSFDIPSDVERTPVQKLILQPIIENYFVHGFKKDRTDNQLFIRARHLGDLVEISVEDNGKGMTEEEHSRIVHHINSEEGDQMKSIGLRNIHQRLKLKYGNQFGISLNSIQSKGTIVTLSIPVRGTSHV</sequence>
<keyword evidence="3" id="KW-0597">Phosphoprotein</keyword>
<keyword evidence="8" id="KW-0067">ATP-binding</keyword>
<reference evidence="15" key="2">
    <citation type="submission" date="2020-08" db="EMBL/GenBank/DDBJ databases">
        <title>The Agave Microbiome: Exploring the role of microbial communities in plant adaptations to desert environments.</title>
        <authorList>
            <person name="Partida-Martinez L.P."/>
        </authorList>
    </citation>
    <scope>NUCLEOTIDE SEQUENCE [LARGE SCALE GENOMIC DNA]</scope>
    <source>
        <strain evidence="15">AT2.8</strain>
    </source>
</reference>
<keyword evidence="4 14" id="KW-0808">Transferase</keyword>
<name>A0A852T445_9BACI</name>
<keyword evidence="2" id="KW-1003">Cell membrane</keyword>
<dbReference type="PANTHER" id="PTHR34220:SF11">
    <property type="entry name" value="SENSOR PROTEIN KINASE HPTS"/>
    <property type="match status" value="1"/>
</dbReference>
<dbReference type="InterPro" id="IPR050640">
    <property type="entry name" value="Bact_2-comp_sensor_kinase"/>
</dbReference>
<evidence type="ECO:0000256" key="12">
    <source>
        <dbReference type="SAM" id="Phobius"/>
    </source>
</evidence>
<dbReference type="GO" id="GO:0005524">
    <property type="term" value="F:ATP binding"/>
    <property type="evidence" value="ECO:0007669"/>
    <property type="project" value="UniProtKB-KW"/>
</dbReference>
<dbReference type="EMBL" id="JACCBX010000001">
    <property type="protein sequence ID" value="NYE03452.1"/>
    <property type="molecule type" value="Genomic_DNA"/>
</dbReference>
<protein>
    <submittedName>
        <fullName evidence="14">Two-component system sensor histidine kinase YesM</fullName>
        <ecNumber evidence="14">2.7.13.3</ecNumber>
    </submittedName>
</protein>
<dbReference type="CDD" id="cd06225">
    <property type="entry name" value="HAMP"/>
    <property type="match status" value="1"/>
</dbReference>
<dbReference type="Pfam" id="PF06580">
    <property type="entry name" value="His_kinase"/>
    <property type="match status" value="1"/>
</dbReference>
<keyword evidence="9 12" id="KW-1133">Transmembrane helix</keyword>
<comment type="subcellular location">
    <subcellularLocation>
        <location evidence="1">Cell membrane</location>
        <topology evidence="1">Multi-pass membrane protein</topology>
    </subcellularLocation>
</comment>
<keyword evidence="5 12" id="KW-0812">Transmembrane</keyword>
<keyword evidence="11 12" id="KW-0472">Membrane</keyword>
<dbReference type="GO" id="GO:0000155">
    <property type="term" value="F:phosphorelay sensor kinase activity"/>
    <property type="evidence" value="ECO:0007669"/>
    <property type="project" value="InterPro"/>
</dbReference>
<evidence type="ECO:0000256" key="3">
    <source>
        <dbReference type="ARBA" id="ARBA00022553"/>
    </source>
</evidence>
<feature type="transmembrane region" description="Helical" evidence="12">
    <location>
        <begin position="21"/>
        <end position="40"/>
    </location>
</feature>